<dbReference type="Proteomes" id="UP000006352">
    <property type="component" value="Unassembled WGS sequence"/>
</dbReference>
<dbReference type="Gene3D" id="3.40.50.1370">
    <property type="entry name" value="Aspartate/ornithine carbamoyltransferase"/>
    <property type="match status" value="2"/>
</dbReference>
<dbReference type="InterPro" id="IPR036914">
    <property type="entry name" value="MGS-like_dom_sf"/>
</dbReference>
<dbReference type="InterPro" id="IPR011607">
    <property type="entry name" value="MGS-like_dom"/>
</dbReference>
<keyword evidence="4" id="KW-0597">Phosphoprotein</keyword>
<keyword evidence="8 21" id="KW-0547">Nucleotide-binding</keyword>
<dbReference type="InterPro" id="IPR017926">
    <property type="entry name" value="GATASE"/>
</dbReference>
<evidence type="ECO:0000259" key="24">
    <source>
        <dbReference type="PROSITE" id="PS51855"/>
    </source>
</evidence>
<dbReference type="NCBIfam" id="NF002032">
    <property type="entry name" value="PRK00856.1"/>
    <property type="match status" value="1"/>
</dbReference>
<evidence type="ECO:0000256" key="11">
    <source>
        <dbReference type="ARBA" id="ARBA00022975"/>
    </source>
</evidence>
<dbReference type="InterPro" id="IPR036901">
    <property type="entry name" value="Asp/Orn_carbamoylTrfase_sf"/>
</dbReference>
<dbReference type="InterPro" id="IPR006132">
    <property type="entry name" value="Asp/Orn_carbamoyltranf_P-bd"/>
</dbReference>
<dbReference type="Pfam" id="PF00185">
    <property type="entry name" value="OTCace"/>
    <property type="match status" value="1"/>
</dbReference>
<dbReference type="PROSITE" id="PS51273">
    <property type="entry name" value="GATASE_TYPE_1"/>
    <property type="match status" value="1"/>
</dbReference>
<sequence>MHPVEKRPVRVIAVDVGMKFNQIRCFTHRGVELKVVPWDYDYLASSEEPFDGLFVSNGPGDPTMAKPTIVRLAKAMENADRPIFGICLGHQLLALAAGASTSKMKYGNRGHNIPCTDALSGRCYITSQNHGYQVDTSSLSDGWKELFKNANDGSNEGIYCVDKPFFSVQFHPESTPGPRDTEFLFDVFIQNILDCAKTRKLVPISMPGGTKEENEKRVPRANVQKVLVLGSGGLSIGQAGEFDYSGSQAIKALKGEGIYTILVNPNIATIATSRGLADKVYFLPVTPEFVRKIIKYEKPDGIYVTFGGQTALNVGIKLKDEFEALGVKVLGTPIDTIITTEDRQLFASAMAEIGERCAQSSTATTLDEAVAAANTINYPVIVRAAYALGGLGSGFAQDEKQLKALCSKAFATSPQVLVEKSMKGWKEIEYEVVRDCRDNCITVCNMENFDPLGIHTGDSIVVAPSQTLSDADYNMLRTTAINVIRHLGVVGECNIQYALNPFSKEYCIIEVNARLSRSSALASKATGYPLAFIAAKLGLGIPLNEIKNSVTKVTSACFEPSLDYVVVKIPRWDLKKFSRVSRLLSSSMKSVGEVMSIGRSFQETIQKAIRAIDDQFTGFAKNDFVEDIDEELMNPTDKRIFAIAAAFHRGYSVDKIWQMTNIDKWFLTQLQSIHHMEKRLSDYTISSIGSMALRQAKQLGFSDRQLAGCMGSTELAVRRLRQEYGVMPYVKQIDTVAAEFPAYTNYLYTTYNAVEHDITFNDRGVMVLGSGVYRIGSSVEFDWCAVRAIRTLRDNGLPTVMVNYNPETVSTDYDEADRLYFENISLETILDVYDTESSRGVIISMGGQTPNNIALPLYRQNVKIYGTSPEMIDTAENRFKFSRLLDEIGVDQPSWKELSSFDEAHAFCDKVGYPVLVRPSYVLSGAAMNVVFSENDLSSYLSQATAVSRDHPVVISKYIEGAKEIEMDAVAKGGKMIMHYISEHVENAGVHSGDATLIHPPQDLDPETVRQIEEATAKIGNALNVTGPFNIQFIAKNNEIKVIECNLRAARSFPFVSKVTGVDAIEMATKAMLDLPVESYPYIALPADYVGVKVPQFSFSRLSGADPVLGVEMASTGEVACFGKDKYEAYIKALISTGIVPPKKNILFSIGSYKEKLEILPSVQKLHNAGYNIFATSGTADFLTEHNVPCKYLETLGEDSEQKSEYSLTQHLANNLIDMYINLPSKNHYRRPASYASKGYRSRRMAVDFAVPLITNVKVAKLFFEALVRRLPLEVSPVDAKTSHDTHTFAGLINIAAFVPGLTIPGSLDFSEATKASTSGGFITSLILPVGAGNKIVDTASLEAARANVVGSAYCNYALSISATASNVKSLDEEIEADVKTLFIPFHYSDAESQVSVVAEHFAAWPVDKPIVTDAKGADLAPVLLIAGLHNRSLHVTNVQSKDDILLISLSKAKQLKVTCDVSVYSLFYSRADFPGVTCLPTAEDQKALWQSLDVIDAFSVGTVPYQLAHEIGKPADASSGIREALPLLLNAVSEGRLTLDAVRQRLHENPIRIFGLPDQGNTSVEVIVGRKSQFRNTGASWSPLTGSLVAGAVDRVLVHGQTVFLDGEVTASPIGRDLSSATVSHVPAERSMSISGQRPDLGTAAQSQSKGVDAAAQTQAQKTSAPAVAPLQGPATTPQAVFTHLVPHPAFHRKHILTVKQFKHRDLHDLFALAQEMQLQVERNGTLDVLKGKVLATLFFEPSTRTSSSFDAAMKRCGGEVVAVHVDASSVQKGESLADTIRTLGCYADAIVIRHPDVGSSQLAAKFSPVPILNAGDGIGEHPSQALLDVFTIRSELGTVNGKTITMLGDLKNGRTVHSLVALLSLYSVRLNFVAPPALAMPAAVVSAARRAGVPVHQCESIEDVLAETDVLYVTRLQRERFKDETEWATAREGYRVDHALLARAKEDMIVMHPLPRVNEIDPEVDFDSRRAVYFRQMRYGLFIRMALLASVMG</sequence>
<dbReference type="NCBIfam" id="TIGR00670">
    <property type="entry name" value="asp_carb_tr"/>
    <property type="match status" value="1"/>
</dbReference>
<dbReference type="InterPro" id="IPR005479">
    <property type="entry name" value="CPAse_ATP-bd"/>
</dbReference>
<dbReference type="GO" id="GO:0005951">
    <property type="term" value="C:carbamoyl-phosphate synthase complex"/>
    <property type="evidence" value="ECO:0007669"/>
    <property type="project" value="TreeGrafter"/>
</dbReference>
<dbReference type="PANTHER" id="PTHR11405:SF5">
    <property type="entry name" value="CAD PROTEIN"/>
    <property type="match status" value="1"/>
</dbReference>
<evidence type="ECO:0000256" key="6">
    <source>
        <dbReference type="ARBA" id="ARBA00022679"/>
    </source>
</evidence>
<dbReference type="FunCoup" id="J4H2M7">
    <property type="interactions" value="511"/>
</dbReference>
<comment type="cofactor">
    <cofactor evidence="1">
        <name>Zn(2+)</name>
        <dbReference type="ChEBI" id="CHEBI:29105"/>
    </cofactor>
</comment>
<dbReference type="InterPro" id="IPR006275">
    <property type="entry name" value="CPSase_lsu"/>
</dbReference>
<evidence type="ECO:0000256" key="7">
    <source>
        <dbReference type="ARBA" id="ARBA00022737"/>
    </source>
</evidence>
<comment type="similarity">
    <text evidence="14">In the C-terminal section; belongs to the aspartate/ornithine carbamoyltransferase superfamily. ATCase family.</text>
</comment>
<dbReference type="FunFam" id="3.40.50.1380:FF:000009">
    <property type="entry name" value="Carbamoyl-phosphate synthase, large subunit"/>
    <property type="match status" value="1"/>
</dbReference>
<evidence type="ECO:0000256" key="5">
    <source>
        <dbReference type="ARBA" id="ARBA00022598"/>
    </source>
</evidence>
<dbReference type="PRINTS" id="PR00100">
    <property type="entry name" value="AOTCASE"/>
</dbReference>
<dbReference type="Pfam" id="PF02729">
    <property type="entry name" value="OTCace_N"/>
    <property type="match status" value="1"/>
</dbReference>
<dbReference type="GO" id="GO:0006526">
    <property type="term" value="P:L-arginine biosynthetic process"/>
    <property type="evidence" value="ECO:0007669"/>
    <property type="project" value="TreeGrafter"/>
</dbReference>
<keyword evidence="6" id="KW-0808">Transferase</keyword>
<feature type="domain" description="ATP-grasp" evidence="23">
    <location>
        <begin position="882"/>
        <end position="1073"/>
    </location>
</feature>
<dbReference type="Pfam" id="PF00117">
    <property type="entry name" value="GATase"/>
    <property type="match status" value="1"/>
</dbReference>
<evidence type="ECO:0000256" key="22">
    <source>
        <dbReference type="SAM" id="MobiDB-lite"/>
    </source>
</evidence>
<dbReference type="FunFam" id="1.10.1030.10:FF:000001">
    <property type="entry name" value="Carbamoyl-phosphate synthase large chain"/>
    <property type="match status" value="1"/>
</dbReference>
<dbReference type="Pfam" id="PF02786">
    <property type="entry name" value="CPSase_L_D2"/>
    <property type="match status" value="2"/>
</dbReference>
<dbReference type="SUPFAM" id="SSF51556">
    <property type="entry name" value="Metallo-dependent hydrolases"/>
    <property type="match status" value="1"/>
</dbReference>
<evidence type="ECO:0000256" key="1">
    <source>
        <dbReference type="ARBA" id="ARBA00001947"/>
    </source>
</evidence>
<dbReference type="Gene3D" id="3.30.470.20">
    <property type="entry name" value="ATP-grasp fold, B domain"/>
    <property type="match status" value="2"/>
</dbReference>
<dbReference type="FunFam" id="3.40.50.1370:FF:000002">
    <property type="entry name" value="Aspartate carbamoyltransferase 2"/>
    <property type="match status" value="1"/>
</dbReference>
<dbReference type="SUPFAM" id="SSF53671">
    <property type="entry name" value="Aspartate/ornithine carbamoyltransferase"/>
    <property type="match status" value="1"/>
</dbReference>
<keyword evidence="10 21" id="KW-0067">ATP-binding</keyword>
<comment type="similarity">
    <text evidence="15">In the N-terminal section; belongs to the CarA family.</text>
</comment>
<keyword evidence="11" id="KW-0665">Pyrimidine biosynthesis</keyword>
<name>J4H2M7_9APHY</name>
<evidence type="ECO:0000256" key="12">
    <source>
        <dbReference type="ARBA" id="ARBA00023268"/>
    </source>
</evidence>
<dbReference type="SUPFAM" id="SSF52440">
    <property type="entry name" value="PreATP-grasp domain"/>
    <property type="match status" value="2"/>
</dbReference>
<dbReference type="PRINTS" id="PR00098">
    <property type="entry name" value="CPSASE"/>
</dbReference>
<dbReference type="GO" id="GO:0006207">
    <property type="term" value="P:'de novo' pyrimidine nucleobase biosynthetic process"/>
    <property type="evidence" value="ECO:0007669"/>
    <property type="project" value="InterPro"/>
</dbReference>
<evidence type="ECO:0008006" key="27">
    <source>
        <dbReference type="Google" id="ProtNLM"/>
    </source>
</evidence>
<comment type="pathway">
    <text evidence="2">Pyrimidine metabolism; UMP biosynthesis via de novo pathway; (S)-dihydroorotate from bicarbonate: step 1/3.</text>
</comment>
<evidence type="ECO:0000256" key="14">
    <source>
        <dbReference type="ARBA" id="ARBA00043979"/>
    </source>
</evidence>
<keyword evidence="5" id="KW-0436">Ligase</keyword>
<comment type="catalytic activity">
    <reaction evidence="17">
        <text>hydrogencarbonate + NH4(+) + 2 ATP = carbamoyl phosphate + 2 ADP + phosphate + 2 H(+)</text>
        <dbReference type="Rhea" id="RHEA:18029"/>
        <dbReference type="ChEBI" id="CHEBI:15378"/>
        <dbReference type="ChEBI" id="CHEBI:17544"/>
        <dbReference type="ChEBI" id="CHEBI:28938"/>
        <dbReference type="ChEBI" id="CHEBI:30616"/>
        <dbReference type="ChEBI" id="CHEBI:43474"/>
        <dbReference type="ChEBI" id="CHEBI:58228"/>
        <dbReference type="ChEBI" id="CHEBI:456216"/>
        <dbReference type="EC" id="6.3.4.16"/>
    </reaction>
</comment>
<dbReference type="Gene3D" id="3.40.50.880">
    <property type="match status" value="1"/>
</dbReference>
<dbReference type="GO" id="GO:0004359">
    <property type="term" value="F:glutaminase activity"/>
    <property type="evidence" value="ECO:0007669"/>
    <property type="project" value="UniProtKB-EC"/>
</dbReference>
<comment type="similarity">
    <text evidence="16">In the 2nd section; belongs to the CarB family.</text>
</comment>
<dbReference type="CDD" id="cd01744">
    <property type="entry name" value="GATase1_CPSase"/>
    <property type="match status" value="1"/>
</dbReference>
<evidence type="ECO:0000256" key="13">
    <source>
        <dbReference type="ARBA" id="ARBA00043968"/>
    </source>
</evidence>
<dbReference type="NCBIfam" id="TIGR01369">
    <property type="entry name" value="CPSaseII_lrg"/>
    <property type="match status" value="1"/>
</dbReference>
<comment type="catalytic activity">
    <reaction evidence="18">
        <text>hydrogencarbonate + L-glutamine + 2 ATP + H2O = carbamoyl phosphate + L-glutamate + 2 ADP + phosphate + 2 H(+)</text>
        <dbReference type="Rhea" id="RHEA:18633"/>
        <dbReference type="ChEBI" id="CHEBI:15377"/>
        <dbReference type="ChEBI" id="CHEBI:15378"/>
        <dbReference type="ChEBI" id="CHEBI:17544"/>
        <dbReference type="ChEBI" id="CHEBI:29985"/>
        <dbReference type="ChEBI" id="CHEBI:30616"/>
        <dbReference type="ChEBI" id="CHEBI:43474"/>
        <dbReference type="ChEBI" id="CHEBI:58228"/>
        <dbReference type="ChEBI" id="CHEBI:58359"/>
        <dbReference type="ChEBI" id="CHEBI:456216"/>
        <dbReference type="EC" id="6.3.5.5"/>
    </reaction>
</comment>
<dbReference type="NCBIfam" id="NF009455">
    <property type="entry name" value="PRK12815.1"/>
    <property type="match status" value="1"/>
</dbReference>
<dbReference type="RefSeq" id="XP_012181077.1">
    <property type="nucleotide sequence ID" value="XM_012325687.1"/>
</dbReference>
<comment type="similarity">
    <text evidence="13">In the 3rd section; belongs to the metallo-dependent hydrolases superfamily. DHOase family. CAD subfamily.</text>
</comment>
<dbReference type="Pfam" id="PF02787">
    <property type="entry name" value="CPSase_L_D3"/>
    <property type="match status" value="1"/>
</dbReference>
<feature type="domain" description="ATP-grasp" evidence="23">
    <location>
        <begin position="347"/>
        <end position="539"/>
    </location>
</feature>
<comment type="pathway">
    <text evidence="3">Pyrimidine metabolism; UMP biosynthesis via de novo pathway; (S)-dihydroorotate from bicarbonate: step 2/3.</text>
</comment>
<dbReference type="InterPro" id="IPR035686">
    <property type="entry name" value="CPSase_GATase1"/>
</dbReference>
<dbReference type="GO" id="GO:0004088">
    <property type="term" value="F:carbamoyl-phosphate synthase (glutamine-hydrolyzing) activity"/>
    <property type="evidence" value="ECO:0007669"/>
    <property type="project" value="UniProtKB-EC"/>
</dbReference>
<dbReference type="Gene3D" id="1.10.1030.10">
    <property type="entry name" value="Carbamoyl-phosphate synthetase, large subunit oligomerisation domain"/>
    <property type="match status" value="1"/>
</dbReference>
<dbReference type="FunFam" id="3.40.50.20:FF:000002">
    <property type="entry name" value="Carbamoyl-phosphate synthase large chain"/>
    <property type="match status" value="1"/>
</dbReference>
<evidence type="ECO:0000313" key="26">
    <source>
        <dbReference type="Proteomes" id="UP000006352"/>
    </source>
</evidence>
<dbReference type="Gene3D" id="3.20.20.140">
    <property type="entry name" value="Metal-dependent hydrolases"/>
    <property type="match status" value="1"/>
</dbReference>
<dbReference type="GO" id="GO:0005524">
    <property type="term" value="F:ATP binding"/>
    <property type="evidence" value="ECO:0007669"/>
    <property type="project" value="UniProtKB-UniRule"/>
</dbReference>
<dbReference type="InterPro" id="IPR058047">
    <property type="entry name" value="CPSase_preATP-grasp"/>
</dbReference>
<dbReference type="FunFam" id="3.30.470.20:FF:000004">
    <property type="entry name" value="Carbamoyl-phosphate synthase (glutamine-hydrolyzing)"/>
    <property type="match status" value="1"/>
</dbReference>
<dbReference type="InterPro" id="IPR013815">
    <property type="entry name" value="ATP_grasp_subdomain_1"/>
</dbReference>
<dbReference type="FunFam" id="3.30.1490.20:FF:000001">
    <property type="entry name" value="Carbamoyl-phosphate synthase large chain"/>
    <property type="match status" value="1"/>
</dbReference>
<dbReference type="InterPro" id="IPR036897">
    <property type="entry name" value="CarbamoylP_synth_lsu_oligo_sf"/>
</dbReference>
<dbReference type="GO" id="GO:0016597">
    <property type="term" value="F:amino acid binding"/>
    <property type="evidence" value="ECO:0007669"/>
    <property type="project" value="InterPro"/>
</dbReference>
<dbReference type="Gene3D" id="3.40.50.20">
    <property type="match status" value="2"/>
</dbReference>
<dbReference type="SUPFAM" id="SSF52335">
    <property type="entry name" value="Methylglyoxal synthase-like"/>
    <property type="match status" value="1"/>
</dbReference>
<gene>
    <name evidence="25" type="ORF">FIBRA_03861</name>
</gene>
<dbReference type="OrthoDB" id="1924069at2759"/>
<dbReference type="PROSITE" id="PS00866">
    <property type="entry name" value="CPSASE_1"/>
    <property type="match status" value="2"/>
</dbReference>
<dbReference type="PANTHER" id="PTHR11405">
    <property type="entry name" value="CARBAMOYLTRANSFERASE FAMILY MEMBER"/>
    <property type="match status" value="1"/>
</dbReference>
<dbReference type="InterPro" id="IPR005483">
    <property type="entry name" value="CPSase_dom"/>
</dbReference>
<dbReference type="GO" id="GO:0006541">
    <property type="term" value="P:glutamine metabolic process"/>
    <property type="evidence" value="ECO:0007669"/>
    <property type="project" value="UniProtKB-ARBA"/>
</dbReference>
<dbReference type="GO" id="GO:0004087">
    <property type="term" value="F:carbamoyl-phosphate synthase (ammonia) activity"/>
    <property type="evidence" value="ECO:0007669"/>
    <property type="project" value="UniProtKB-EC"/>
</dbReference>
<proteinExistence type="inferred from homology"/>
<dbReference type="InterPro" id="IPR006130">
    <property type="entry name" value="Asp/Orn_carbamoylTrfase"/>
</dbReference>
<dbReference type="SMART" id="SM01096">
    <property type="entry name" value="CPSase_L_D3"/>
    <property type="match status" value="1"/>
</dbReference>
<evidence type="ECO:0000256" key="18">
    <source>
        <dbReference type="ARBA" id="ARBA00048816"/>
    </source>
</evidence>
<dbReference type="FunFam" id="3.20.20.140:FF:000036">
    <property type="entry name" value="Carbamoyl-phosphate synthase large chain"/>
    <property type="match status" value="1"/>
</dbReference>
<evidence type="ECO:0000256" key="16">
    <source>
        <dbReference type="ARBA" id="ARBA00043998"/>
    </source>
</evidence>
<evidence type="ECO:0000313" key="25">
    <source>
        <dbReference type="EMBL" id="CCM01794.1"/>
    </source>
</evidence>
<dbReference type="EMBL" id="HE797050">
    <property type="protein sequence ID" value="CCM01794.1"/>
    <property type="molecule type" value="Genomic_DNA"/>
</dbReference>
<dbReference type="PROSITE" id="PS50975">
    <property type="entry name" value="ATP_GRASP"/>
    <property type="match status" value="2"/>
</dbReference>
<dbReference type="InterPro" id="IPR011761">
    <property type="entry name" value="ATP-grasp"/>
</dbReference>
<dbReference type="PROSITE" id="PS00867">
    <property type="entry name" value="CPSASE_2"/>
    <property type="match status" value="2"/>
</dbReference>
<protein>
    <recommendedName>
        <fullName evidence="27">Aspartate carbamoyltransferase</fullName>
    </recommendedName>
</protein>
<evidence type="ECO:0000256" key="15">
    <source>
        <dbReference type="ARBA" id="ARBA00043984"/>
    </source>
</evidence>
<feature type="domain" description="MGS-like" evidence="24">
    <location>
        <begin position="1138"/>
        <end position="1293"/>
    </location>
</feature>
<dbReference type="CDD" id="cd01423">
    <property type="entry name" value="MGS_CPS_I_III"/>
    <property type="match status" value="1"/>
</dbReference>
<accession>J4H2M7</accession>
<dbReference type="GO" id="GO:0044205">
    <property type="term" value="P:'de novo' UMP biosynthetic process"/>
    <property type="evidence" value="ECO:0007669"/>
    <property type="project" value="UniProtKB-UniPathway"/>
</dbReference>
<dbReference type="PROSITE" id="PS00097">
    <property type="entry name" value="CARBAMOYLTRANSFERASE"/>
    <property type="match status" value="1"/>
</dbReference>
<evidence type="ECO:0000256" key="21">
    <source>
        <dbReference type="PROSITE-ProRule" id="PRU00409"/>
    </source>
</evidence>
<dbReference type="Gene3D" id="3.40.50.1380">
    <property type="entry name" value="Methylglyoxal synthase-like domain"/>
    <property type="match status" value="1"/>
</dbReference>
<evidence type="ECO:0000256" key="17">
    <source>
        <dbReference type="ARBA" id="ARBA00047359"/>
    </source>
</evidence>
<keyword evidence="9" id="KW-0378">Hydrolase</keyword>
<dbReference type="InParanoid" id="J4H2M7"/>
<dbReference type="SUPFAM" id="SSF48108">
    <property type="entry name" value="Carbamoyl phosphate synthetase, large subunit connection domain"/>
    <property type="match status" value="1"/>
</dbReference>
<comment type="catalytic activity">
    <reaction evidence="20">
        <text>L-glutamine + H2O = L-glutamate + NH4(+)</text>
        <dbReference type="Rhea" id="RHEA:15889"/>
        <dbReference type="ChEBI" id="CHEBI:15377"/>
        <dbReference type="ChEBI" id="CHEBI:28938"/>
        <dbReference type="ChEBI" id="CHEBI:29985"/>
        <dbReference type="ChEBI" id="CHEBI:58359"/>
        <dbReference type="EC" id="3.5.1.2"/>
    </reaction>
</comment>
<feature type="region of interest" description="Disordered" evidence="22">
    <location>
        <begin position="1628"/>
        <end position="1654"/>
    </location>
</feature>
<evidence type="ECO:0000256" key="9">
    <source>
        <dbReference type="ARBA" id="ARBA00022801"/>
    </source>
</evidence>
<dbReference type="SUPFAM" id="SSF56059">
    <property type="entry name" value="Glutathione synthetase ATP-binding domain-like"/>
    <property type="match status" value="2"/>
</dbReference>
<dbReference type="SMART" id="SM00851">
    <property type="entry name" value="MGS"/>
    <property type="match status" value="1"/>
</dbReference>
<comment type="catalytic activity">
    <reaction evidence="19">
        <text>carbamoyl phosphate + L-aspartate = N-carbamoyl-L-aspartate + phosphate + H(+)</text>
        <dbReference type="Rhea" id="RHEA:20013"/>
        <dbReference type="ChEBI" id="CHEBI:15378"/>
        <dbReference type="ChEBI" id="CHEBI:29991"/>
        <dbReference type="ChEBI" id="CHEBI:32814"/>
        <dbReference type="ChEBI" id="CHEBI:43474"/>
        <dbReference type="ChEBI" id="CHEBI:58228"/>
        <dbReference type="EC" id="2.1.3.2"/>
    </reaction>
</comment>
<dbReference type="GO" id="GO:0046872">
    <property type="term" value="F:metal ion binding"/>
    <property type="evidence" value="ECO:0007669"/>
    <property type="project" value="InterPro"/>
</dbReference>
<dbReference type="STRING" id="599839.J4H2M7"/>
<dbReference type="FunFam" id="3.40.50.20:FF:000011">
    <property type="entry name" value="CAD protein-like isoform X1"/>
    <property type="match status" value="1"/>
</dbReference>
<keyword evidence="7" id="KW-0677">Repeat</keyword>
<dbReference type="FunFam" id="3.30.470.20:FF:000001">
    <property type="entry name" value="Carbamoyl-phosphate synthase large chain"/>
    <property type="match status" value="1"/>
</dbReference>
<dbReference type="PRINTS" id="PR00099">
    <property type="entry name" value="CPSGATASE"/>
</dbReference>
<dbReference type="GeneID" id="24096705"/>
<dbReference type="Pfam" id="PF25596">
    <property type="entry name" value="CPSase_L_D1"/>
    <property type="match status" value="2"/>
</dbReference>
<evidence type="ECO:0000256" key="20">
    <source>
        <dbReference type="ARBA" id="ARBA00049534"/>
    </source>
</evidence>
<dbReference type="SUPFAM" id="SSF52317">
    <property type="entry name" value="Class I glutamine amidotransferase-like"/>
    <property type="match status" value="1"/>
</dbReference>
<dbReference type="Gene3D" id="3.30.1490.20">
    <property type="entry name" value="ATP-grasp fold, A domain"/>
    <property type="match status" value="1"/>
</dbReference>
<dbReference type="HOGENOM" id="CLU_000513_2_1_1"/>
<evidence type="ECO:0000256" key="3">
    <source>
        <dbReference type="ARBA" id="ARBA00004852"/>
    </source>
</evidence>
<dbReference type="InterPro" id="IPR029062">
    <property type="entry name" value="Class_I_gatase-like"/>
</dbReference>
<evidence type="ECO:0000256" key="4">
    <source>
        <dbReference type="ARBA" id="ARBA00022553"/>
    </source>
</evidence>
<dbReference type="InterPro" id="IPR005480">
    <property type="entry name" value="CPSase_lsu_oligo"/>
</dbReference>
<dbReference type="Pfam" id="PF02142">
    <property type="entry name" value="MGS"/>
    <property type="match status" value="1"/>
</dbReference>
<dbReference type="UniPathway" id="UPA00070">
    <property type="reaction ID" value="UER00116"/>
</dbReference>
<dbReference type="InterPro" id="IPR002082">
    <property type="entry name" value="Asp_carbamoyltransf"/>
</dbReference>
<organism evidence="25 26">
    <name type="scientific">Fibroporia radiculosa</name>
    <dbReference type="NCBI Taxonomy" id="599839"/>
    <lineage>
        <taxon>Eukaryota</taxon>
        <taxon>Fungi</taxon>
        <taxon>Dikarya</taxon>
        <taxon>Basidiomycota</taxon>
        <taxon>Agaricomycotina</taxon>
        <taxon>Agaricomycetes</taxon>
        <taxon>Polyporales</taxon>
        <taxon>Fibroporiaceae</taxon>
        <taxon>Fibroporia</taxon>
    </lineage>
</organism>
<keyword evidence="12" id="KW-0511">Multifunctional enzyme</keyword>
<evidence type="ECO:0000259" key="23">
    <source>
        <dbReference type="PROSITE" id="PS50975"/>
    </source>
</evidence>
<dbReference type="GO" id="GO:0004070">
    <property type="term" value="F:aspartate carbamoyltransferase activity"/>
    <property type="evidence" value="ECO:0007669"/>
    <property type="project" value="UniProtKB-EC"/>
</dbReference>
<dbReference type="InterPro" id="IPR006131">
    <property type="entry name" value="Asp_carbamoyltransf_Asp/Orn-bd"/>
</dbReference>
<reference evidence="25 26" key="1">
    <citation type="journal article" date="2012" name="Appl. Environ. Microbiol.">
        <title>Short-read sequencing for genomic analysis of the brown rot fungus Fibroporia radiculosa.</title>
        <authorList>
            <person name="Tang J.D."/>
            <person name="Perkins A.D."/>
            <person name="Sonstegard T.S."/>
            <person name="Schroeder S.G."/>
            <person name="Burgess S.C."/>
            <person name="Diehl S.V."/>
        </authorList>
    </citation>
    <scope>NUCLEOTIDE SEQUENCE [LARGE SCALE GENOMIC DNA]</scope>
    <source>
        <strain evidence="25 26">TFFH 294</strain>
    </source>
</reference>
<evidence type="ECO:0000256" key="19">
    <source>
        <dbReference type="ARBA" id="ARBA00048859"/>
    </source>
</evidence>
<evidence type="ECO:0000256" key="10">
    <source>
        <dbReference type="ARBA" id="ARBA00022840"/>
    </source>
</evidence>
<dbReference type="HAMAP" id="MF_00001">
    <property type="entry name" value="Asp_carb_tr"/>
    <property type="match status" value="1"/>
</dbReference>
<dbReference type="InterPro" id="IPR016185">
    <property type="entry name" value="PreATP-grasp_dom_sf"/>
</dbReference>
<dbReference type="PROSITE" id="PS51855">
    <property type="entry name" value="MGS"/>
    <property type="match status" value="1"/>
</dbReference>
<dbReference type="InterPro" id="IPR032466">
    <property type="entry name" value="Metal_Hydrolase"/>
</dbReference>
<dbReference type="NCBIfam" id="NF003671">
    <property type="entry name" value="PRK05294.1"/>
    <property type="match status" value="1"/>
</dbReference>
<dbReference type="FunFam" id="3.40.50.1370:FF:000005">
    <property type="entry name" value="CAD protein-like isoform X1"/>
    <property type="match status" value="1"/>
</dbReference>
<evidence type="ECO:0000256" key="8">
    <source>
        <dbReference type="ARBA" id="ARBA00022741"/>
    </source>
</evidence>
<evidence type="ECO:0000256" key="2">
    <source>
        <dbReference type="ARBA" id="ARBA00004812"/>
    </source>
</evidence>
<dbReference type="PRINTS" id="PR00101">
    <property type="entry name" value="ATCASE"/>
</dbReference>
<keyword evidence="26" id="KW-1185">Reference proteome</keyword>